<evidence type="ECO:0000313" key="1">
    <source>
        <dbReference type="EMBL" id="KKL87538.1"/>
    </source>
</evidence>
<name>A0A0F9FMT5_9ZZZZ</name>
<dbReference type="EMBL" id="LAZR01020812">
    <property type="protein sequence ID" value="KKL87538.1"/>
    <property type="molecule type" value="Genomic_DNA"/>
</dbReference>
<comment type="caution">
    <text evidence="1">The sequence shown here is derived from an EMBL/GenBank/DDBJ whole genome shotgun (WGS) entry which is preliminary data.</text>
</comment>
<sequence>MAILTDTLKPKLKHPFPLGNRYWKCPKTNLIVPKHVGENIMWKEK</sequence>
<dbReference type="AlphaFoldDB" id="A0A0F9FMT5"/>
<accession>A0A0F9FMT5</accession>
<reference evidence="1" key="1">
    <citation type="journal article" date="2015" name="Nature">
        <title>Complex archaea that bridge the gap between prokaryotes and eukaryotes.</title>
        <authorList>
            <person name="Spang A."/>
            <person name="Saw J.H."/>
            <person name="Jorgensen S.L."/>
            <person name="Zaremba-Niedzwiedzka K."/>
            <person name="Martijn J."/>
            <person name="Lind A.E."/>
            <person name="van Eijk R."/>
            <person name="Schleper C."/>
            <person name="Guy L."/>
            <person name="Ettema T.J."/>
        </authorList>
    </citation>
    <scope>NUCLEOTIDE SEQUENCE</scope>
</reference>
<organism evidence="1">
    <name type="scientific">marine sediment metagenome</name>
    <dbReference type="NCBI Taxonomy" id="412755"/>
    <lineage>
        <taxon>unclassified sequences</taxon>
        <taxon>metagenomes</taxon>
        <taxon>ecological metagenomes</taxon>
    </lineage>
</organism>
<proteinExistence type="predicted"/>
<protein>
    <submittedName>
        <fullName evidence="1">Uncharacterized protein</fullName>
    </submittedName>
</protein>
<feature type="non-terminal residue" evidence="1">
    <location>
        <position position="45"/>
    </location>
</feature>
<gene>
    <name evidence="1" type="ORF">LCGC14_1933770</name>
</gene>